<protein>
    <submittedName>
        <fullName evidence="2">Uncharacterized protein</fullName>
    </submittedName>
</protein>
<evidence type="ECO:0000313" key="2">
    <source>
        <dbReference type="EMBL" id="MQM13118.1"/>
    </source>
</evidence>
<evidence type="ECO:0000256" key="1">
    <source>
        <dbReference type="SAM" id="Phobius"/>
    </source>
</evidence>
<evidence type="ECO:0000313" key="3">
    <source>
        <dbReference type="Proteomes" id="UP000652761"/>
    </source>
</evidence>
<dbReference type="EMBL" id="NMUH01005568">
    <property type="protein sequence ID" value="MQM13118.1"/>
    <property type="molecule type" value="Genomic_DNA"/>
</dbReference>
<dbReference type="AlphaFoldDB" id="A0A843X1G2"/>
<feature type="non-terminal residue" evidence="2">
    <location>
        <position position="1"/>
    </location>
</feature>
<keyword evidence="1" id="KW-0812">Transmembrane</keyword>
<comment type="caution">
    <text evidence="2">The sequence shown here is derived from an EMBL/GenBank/DDBJ whole genome shotgun (WGS) entry which is preliminary data.</text>
</comment>
<accession>A0A843X1G2</accession>
<reference evidence="2" key="1">
    <citation type="submission" date="2017-07" db="EMBL/GenBank/DDBJ databases">
        <title>Taro Niue Genome Assembly and Annotation.</title>
        <authorList>
            <person name="Atibalentja N."/>
            <person name="Keating K."/>
            <person name="Fields C.J."/>
        </authorList>
    </citation>
    <scope>NUCLEOTIDE SEQUENCE</scope>
    <source>
        <strain evidence="2">Niue_2</strain>
        <tissue evidence="2">Leaf</tissue>
    </source>
</reference>
<keyword evidence="3" id="KW-1185">Reference proteome</keyword>
<sequence length="216" mass="22773">GPSVSYKRVSLLLLGARAASLVAAFARAAVGFVLGSRVRVGMSRRLREPACGVAFTGAGLLPVDPVEALRACAPLGAVLCSVDVVARAKQMLCVLPEFFSIGSGGELFVVVLFVAVALPSRLRCIAWLLCILVRFPRTVGCCPGEVRSQDCSGLVSAGCCATSGLRYDVVVLAVAFWWVFPERRLGGSGGGSPRTSLCCFCCLMCSLCWPFVWAAF</sequence>
<dbReference type="Proteomes" id="UP000652761">
    <property type="component" value="Unassembled WGS sequence"/>
</dbReference>
<keyword evidence="1" id="KW-0472">Membrane</keyword>
<organism evidence="2 3">
    <name type="scientific">Colocasia esculenta</name>
    <name type="common">Wild taro</name>
    <name type="synonym">Arum esculentum</name>
    <dbReference type="NCBI Taxonomy" id="4460"/>
    <lineage>
        <taxon>Eukaryota</taxon>
        <taxon>Viridiplantae</taxon>
        <taxon>Streptophyta</taxon>
        <taxon>Embryophyta</taxon>
        <taxon>Tracheophyta</taxon>
        <taxon>Spermatophyta</taxon>
        <taxon>Magnoliopsida</taxon>
        <taxon>Liliopsida</taxon>
        <taxon>Araceae</taxon>
        <taxon>Aroideae</taxon>
        <taxon>Colocasieae</taxon>
        <taxon>Colocasia</taxon>
    </lineage>
</organism>
<name>A0A843X1G2_COLES</name>
<feature type="transmembrane region" description="Helical" evidence="1">
    <location>
        <begin position="107"/>
        <end position="133"/>
    </location>
</feature>
<gene>
    <name evidence="2" type="ORF">Taro_046040</name>
</gene>
<keyword evidence="1" id="KW-1133">Transmembrane helix</keyword>
<proteinExistence type="predicted"/>